<comment type="caution">
    <text evidence="5">The sequence shown here is derived from an EMBL/GenBank/DDBJ whole genome shotgun (WGS) entry which is preliminary data.</text>
</comment>
<sequence length="499" mass="54082">MSENKSVNRKSKIKRKKWSNKKKVVVSTISVFIAIIILLLGGYMYVKNKIYSNSDVIKNSEYKEVPGITNVLLIGTDARTLDEQSRSDSIIIATLDNNNKKIKLTSLFRDTLVNIPGYGEQKLNTAYALGGPSLLLETISDTYDIHIDKYAVINFWGFEAIIDQIGGIEVDVKDYQLEELNKYIGESTGGNDCPVTKTGLQTLNGKQALSYARIRYNTGDEFERTSRQQEVLMKVAEKLRETKPSKYLGIMNKMLDYIKTNIDPLEALNMAYTIYKFPSLVTEQLQIPVPELAEGRLYKDLGWVFLMDGEQNAQILNDFIYKDQIPNVDEFDYYSLYQKLAQYAADEDIYNSENGINPEDYENNDVELPKQDEITQPPVEEKPSEQPDGGNQGGTDGGSQGGTDGGNQGGTDGGNQGGTDGGNQGGTDGGNQGGTDGGNQGGTDGGNQGGTDGGNQGGTDGGSQGGTDGGSQGGEADKPTNGTNPEQPGSGSEQQPPTQ</sequence>
<evidence type="ECO:0000313" key="5">
    <source>
        <dbReference type="EMBL" id="MBC5631096.1"/>
    </source>
</evidence>
<dbReference type="Gene3D" id="3.40.630.190">
    <property type="entry name" value="LCP protein"/>
    <property type="match status" value="1"/>
</dbReference>
<protein>
    <submittedName>
        <fullName evidence="5">LCP family protein</fullName>
    </submittedName>
</protein>
<dbReference type="InterPro" id="IPR050922">
    <property type="entry name" value="LytR/CpsA/Psr_CW_biosynth"/>
</dbReference>
<evidence type="ECO:0000256" key="1">
    <source>
        <dbReference type="ARBA" id="ARBA00006068"/>
    </source>
</evidence>
<evidence type="ECO:0000256" key="3">
    <source>
        <dbReference type="SAM" id="Phobius"/>
    </source>
</evidence>
<dbReference type="PANTHER" id="PTHR33392">
    <property type="entry name" value="POLYISOPRENYL-TEICHOIC ACID--PEPTIDOGLYCAN TEICHOIC ACID TRANSFERASE TAGU"/>
    <property type="match status" value="1"/>
</dbReference>
<dbReference type="RefSeq" id="WP_186861173.1">
    <property type="nucleotide sequence ID" value="NZ_JACOOO010000052.1"/>
</dbReference>
<dbReference type="NCBIfam" id="TIGR00350">
    <property type="entry name" value="lytR_cpsA_psr"/>
    <property type="match status" value="1"/>
</dbReference>
<organism evidence="5 6">
    <name type="scientific">Clostridium hominis</name>
    <dbReference type="NCBI Taxonomy" id="2763036"/>
    <lineage>
        <taxon>Bacteria</taxon>
        <taxon>Bacillati</taxon>
        <taxon>Bacillota</taxon>
        <taxon>Clostridia</taxon>
        <taxon>Eubacteriales</taxon>
        <taxon>Clostridiaceae</taxon>
        <taxon>Clostridium</taxon>
    </lineage>
</organism>
<evidence type="ECO:0000259" key="4">
    <source>
        <dbReference type="Pfam" id="PF03816"/>
    </source>
</evidence>
<feature type="transmembrane region" description="Helical" evidence="3">
    <location>
        <begin position="24"/>
        <end position="46"/>
    </location>
</feature>
<evidence type="ECO:0000256" key="2">
    <source>
        <dbReference type="SAM" id="MobiDB-lite"/>
    </source>
</evidence>
<keyword evidence="3" id="KW-0812">Transmembrane</keyword>
<dbReference type="EMBL" id="JACOOO010000052">
    <property type="protein sequence ID" value="MBC5631096.1"/>
    <property type="molecule type" value="Genomic_DNA"/>
</dbReference>
<dbReference type="Pfam" id="PF03816">
    <property type="entry name" value="LytR_cpsA_psr"/>
    <property type="match status" value="1"/>
</dbReference>
<dbReference type="InterPro" id="IPR004474">
    <property type="entry name" value="LytR_CpsA_psr"/>
</dbReference>
<feature type="region of interest" description="Disordered" evidence="2">
    <location>
        <begin position="351"/>
        <end position="370"/>
    </location>
</feature>
<feature type="compositionally biased region" description="Polar residues" evidence="2">
    <location>
        <begin position="480"/>
        <end position="499"/>
    </location>
</feature>
<accession>A0ABR7DI26</accession>
<keyword evidence="3" id="KW-0472">Membrane</keyword>
<proteinExistence type="inferred from homology"/>
<dbReference type="Proteomes" id="UP000596929">
    <property type="component" value="Unassembled WGS sequence"/>
</dbReference>
<name>A0ABR7DI26_9CLOT</name>
<feature type="compositionally biased region" description="Gly residues" evidence="2">
    <location>
        <begin position="390"/>
        <end position="473"/>
    </location>
</feature>
<evidence type="ECO:0000313" key="6">
    <source>
        <dbReference type="Proteomes" id="UP000596929"/>
    </source>
</evidence>
<comment type="similarity">
    <text evidence="1">Belongs to the LytR/CpsA/Psr (LCP) family.</text>
</comment>
<keyword evidence="6" id="KW-1185">Reference proteome</keyword>
<feature type="region of interest" description="Disordered" evidence="2">
    <location>
        <begin position="377"/>
        <end position="499"/>
    </location>
</feature>
<keyword evidence="3" id="KW-1133">Transmembrane helix</keyword>
<feature type="domain" description="Cell envelope-related transcriptional attenuator" evidence="4">
    <location>
        <begin position="86"/>
        <end position="240"/>
    </location>
</feature>
<reference evidence="5 6" key="1">
    <citation type="submission" date="2020-08" db="EMBL/GenBank/DDBJ databases">
        <title>Genome public.</title>
        <authorList>
            <person name="Liu C."/>
            <person name="Sun Q."/>
        </authorList>
    </citation>
    <scope>NUCLEOTIDE SEQUENCE [LARGE SCALE GENOMIC DNA]</scope>
    <source>
        <strain evidence="5 6">NSJ-6</strain>
    </source>
</reference>
<gene>
    <name evidence="5" type="ORF">H8S20_19945</name>
</gene>
<dbReference type="PANTHER" id="PTHR33392:SF6">
    <property type="entry name" value="POLYISOPRENYL-TEICHOIC ACID--PEPTIDOGLYCAN TEICHOIC ACID TRANSFERASE TAGU"/>
    <property type="match status" value="1"/>
</dbReference>